<dbReference type="GO" id="GO:0043565">
    <property type="term" value="F:sequence-specific DNA binding"/>
    <property type="evidence" value="ECO:0007669"/>
    <property type="project" value="InterPro"/>
</dbReference>
<keyword evidence="1" id="KW-0805">Transcription regulation</keyword>
<dbReference type="InterPro" id="IPR018060">
    <property type="entry name" value="HTH_AraC"/>
</dbReference>
<dbReference type="InterPro" id="IPR020449">
    <property type="entry name" value="Tscrpt_reg_AraC-type_HTH"/>
</dbReference>
<dbReference type="GO" id="GO:0003700">
    <property type="term" value="F:DNA-binding transcription factor activity"/>
    <property type="evidence" value="ECO:0007669"/>
    <property type="project" value="InterPro"/>
</dbReference>
<gene>
    <name evidence="5" type="ORF">H5P30_08085</name>
</gene>
<keyword evidence="2" id="KW-0238">DNA-binding</keyword>
<dbReference type="Pfam" id="PF12833">
    <property type="entry name" value="HTH_18"/>
    <property type="match status" value="1"/>
</dbReference>
<evidence type="ECO:0000313" key="6">
    <source>
        <dbReference type="Proteomes" id="UP000525652"/>
    </source>
</evidence>
<dbReference type="PRINTS" id="PR00032">
    <property type="entry name" value="HTHARAC"/>
</dbReference>
<dbReference type="InterPro" id="IPR009057">
    <property type="entry name" value="Homeodomain-like_sf"/>
</dbReference>
<evidence type="ECO:0000313" key="5">
    <source>
        <dbReference type="EMBL" id="MBC2601735.1"/>
    </source>
</evidence>
<reference evidence="5 6" key="1">
    <citation type="submission" date="2020-07" db="EMBL/GenBank/DDBJ databases">
        <authorList>
            <person name="Feng X."/>
        </authorList>
    </citation>
    <scope>NUCLEOTIDE SEQUENCE [LARGE SCALE GENOMIC DNA]</scope>
    <source>
        <strain evidence="5 6">JCM14086</strain>
    </source>
</reference>
<keyword evidence="3" id="KW-0804">Transcription</keyword>
<organism evidence="5 6">
    <name type="scientific">Puniceicoccus vermicola</name>
    <dbReference type="NCBI Taxonomy" id="388746"/>
    <lineage>
        <taxon>Bacteria</taxon>
        <taxon>Pseudomonadati</taxon>
        <taxon>Verrucomicrobiota</taxon>
        <taxon>Opitutia</taxon>
        <taxon>Puniceicoccales</taxon>
        <taxon>Puniceicoccaceae</taxon>
        <taxon>Puniceicoccus</taxon>
    </lineage>
</organism>
<evidence type="ECO:0000256" key="3">
    <source>
        <dbReference type="ARBA" id="ARBA00023163"/>
    </source>
</evidence>
<accession>A0A7X1AXB5</accession>
<proteinExistence type="predicted"/>
<evidence type="ECO:0000256" key="2">
    <source>
        <dbReference type="ARBA" id="ARBA00023125"/>
    </source>
</evidence>
<dbReference type="PROSITE" id="PS01124">
    <property type="entry name" value="HTH_ARAC_FAMILY_2"/>
    <property type="match status" value="1"/>
</dbReference>
<keyword evidence="6" id="KW-1185">Reference proteome</keyword>
<evidence type="ECO:0000256" key="1">
    <source>
        <dbReference type="ARBA" id="ARBA00023015"/>
    </source>
</evidence>
<evidence type="ECO:0000259" key="4">
    <source>
        <dbReference type="PROSITE" id="PS01124"/>
    </source>
</evidence>
<comment type="caution">
    <text evidence="5">The sequence shown here is derived from an EMBL/GenBank/DDBJ whole genome shotgun (WGS) entry which is preliminary data.</text>
</comment>
<dbReference type="AlphaFoldDB" id="A0A7X1AXB5"/>
<dbReference type="Gene3D" id="1.10.10.60">
    <property type="entry name" value="Homeodomain-like"/>
    <property type="match status" value="1"/>
</dbReference>
<protein>
    <submittedName>
        <fullName evidence="5">Helix-turn-helix domain-containing protein</fullName>
    </submittedName>
</protein>
<dbReference type="SUPFAM" id="SSF46689">
    <property type="entry name" value="Homeodomain-like"/>
    <property type="match status" value="1"/>
</dbReference>
<dbReference type="EMBL" id="JACHVA010000075">
    <property type="protein sequence ID" value="MBC2601735.1"/>
    <property type="molecule type" value="Genomic_DNA"/>
</dbReference>
<sequence>MEFEINRHFFRRIDPSGAIPDLSAVAEDDARVGEIGERVGWSDPKRFAENFRRHFGMKASEYRRRMLGRDRC</sequence>
<feature type="domain" description="HTH araC/xylS-type" evidence="4">
    <location>
        <begin position="25"/>
        <end position="65"/>
    </location>
</feature>
<name>A0A7X1AXB5_9BACT</name>
<dbReference type="Proteomes" id="UP000525652">
    <property type="component" value="Unassembled WGS sequence"/>
</dbReference>